<comment type="caution">
    <text evidence="2">The sequence shown here is derived from an EMBL/GenBank/DDBJ whole genome shotgun (WGS) entry which is preliminary data.</text>
</comment>
<name>A0A563EIA3_9PSEU</name>
<dbReference type="Gene3D" id="2.30.40.10">
    <property type="entry name" value="Urease, subunit C, domain 1"/>
    <property type="match status" value="1"/>
</dbReference>
<evidence type="ECO:0000259" key="1">
    <source>
        <dbReference type="Pfam" id="PF01979"/>
    </source>
</evidence>
<dbReference type="InterPro" id="IPR057744">
    <property type="entry name" value="OTAase-like"/>
</dbReference>
<keyword evidence="2" id="KW-0378">Hydrolase</keyword>
<sequence length="403" mass="42347">MTRTLFTGGKVFDGTGSPTAEADVVVENDRIVDVGTGLDGDVVVDATGHTVLPGLFDCHVHLMFGTPDLVHSLNTPFSLPFYEAIGNMRLTLECGITTVRDALGADLGVAEAVRRKLVAGPRMQIAINMVSQTGGHNDDWMACGAHVASIPPHPGRPNTVADGPEELRKVIRELVRAGADVIKIASSGGVMSPRSNPRHAHFRDDEIAMIVQEAAAAGIAVMSHAMSADGILTAVRNGVRSIEHGVFLDDRGIEEMLARGTWLVPTLMAPRMLLEQAAAGVPVSEVVLAKAHVVAAQHAESFRSAVDAGVKIAMGTDSGVGPHGDNLNELTLMARNGMKPAQALHATTLSAAELLGVDNELGTLAPGKRADVVLVEGDAEQHVVDGTLRQAIRAVYQDGVRVI</sequence>
<dbReference type="InterPro" id="IPR006680">
    <property type="entry name" value="Amidohydro-rel"/>
</dbReference>
<dbReference type="Pfam" id="PF01979">
    <property type="entry name" value="Amidohydro_1"/>
    <property type="match status" value="1"/>
</dbReference>
<evidence type="ECO:0000313" key="3">
    <source>
        <dbReference type="Proteomes" id="UP000316639"/>
    </source>
</evidence>
<reference evidence="2 3" key="1">
    <citation type="submission" date="2019-07" db="EMBL/GenBank/DDBJ databases">
        <title>Lentzea xizangensis sp. nov., isolated from Qinghai-Tibetan Plateau Soils.</title>
        <authorList>
            <person name="Huang J."/>
        </authorList>
    </citation>
    <scope>NUCLEOTIDE SEQUENCE [LARGE SCALE GENOMIC DNA]</scope>
    <source>
        <strain evidence="2 3">FXJ1.1311</strain>
    </source>
</reference>
<dbReference type="InterPro" id="IPR011059">
    <property type="entry name" value="Metal-dep_hydrolase_composite"/>
</dbReference>
<keyword evidence="3" id="KW-1185">Reference proteome</keyword>
<dbReference type="OrthoDB" id="3514520at2"/>
<dbReference type="SUPFAM" id="SSF51338">
    <property type="entry name" value="Composite domain of metallo-dependent hydrolases"/>
    <property type="match status" value="1"/>
</dbReference>
<accession>A0A563EIA3</accession>
<dbReference type="CDD" id="cd01299">
    <property type="entry name" value="Met_dep_hydrolase_A"/>
    <property type="match status" value="1"/>
</dbReference>
<organism evidence="2 3">
    <name type="scientific">Lentzea tibetensis</name>
    <dbReference type="NCBI Taxonomy" id="2591470"/>
    <lineage>
        <taxon>Bacteria</taxon>
        <taxon>Bacillati</taxon>
        <taxon>Actinomycetota</taxon>
        <taxon>Actinomycetes</taxon>
        <taxon>Pseudonocardiales</taxon>
        <taxon>Pseudonocardiaceae</taxon>
        <taxon>Lentzea</taxon>
    </lineage>
</organism>
<dbReference type="Gene3D" id="3.20.20.140">
    <property type="entry name" value="Metal-dependent hydrolases"/>
    <property type="match status" value="1"/>
</dbReference>
<dbReference type="SUPFAM" id="SSF51556">
    <property type="entry name" value="Metallo-dependent hydrolases"/>
    <property type="match status" value="1"/>
</dbReference>
<dbReference type="Proteomes" id="UP000316639">
    <property type="component" value="Unassembled WGS sequence"/>
</dbReference>
<dbReference type="EMBL" id="VOBR01000034">
    <property type="protein sequence ID" value="TWP46238.1"/>
    <property type="molecule type" value="Genomic_DNA"/>
</dbReference>
<dbReference type="RefSeq" id="WP_146358785.1">
    <property type="nucleotide sequence ID" value="NZ_VOBR01000034.1"/>
</dbReference>
<proteinExistence type="predicted"/>
<feature type="domain" description="Amidohydrolase-related" evidence="1">
    <location>
        <begin position="50"/>
        <end position="400"/>
    </location>
</feature>
<dbReference type="PANTHER" id="PTHR43135">
    <property type="entry name" value="ALPHA-D-RIBOSE 1-METHYLPHOSPHONATE 5-TRIPHOSPHATE DIPHOSPHATASE"/>
    <property type="match status" value="1"/>
</dbReference>
<dbReference type="InterPro" id="IPR051781">
    <property type="entry name" value="Metallo-dep_Hydrolase"/>
</dbReference>
<evidence type="ECO:0000313" key="2">
    <source>
        <dbReference type="EMBL" id="TWP46238.1"/>
    </source>
</evidence>
<protein>
    <submittedName>
        <fullName evidence="2">Amidohydrolase family protein</fullName>
    </submittedName>
</protein>
<dbReference type="PANTHER" id="PTHR43135:SF3">
    <property type="entry name" value="ALPHA-D-RIBOSE 1-METHYLPHOSPHONATE 5-TRIPHOSPHATE DIPHOSPHATASE"/>
    <property type="match status" value="1"/>
</dbReference>
<gene>
    <name evidence="2" type="ORF">FKR81_36475</name>
</gene>
<dbReference type="GO" id="GO:0016810">
    <property type="term" value="F:hydrolase activity, acting on carbon-nitrogen (but not peptide) bonds"/>
    <property type="evidence" value="ECO:0007669"/>
    <property type="project" value="InterPro"/>
</dbReference>
<dbReference type="AlphaFoldDB" id="A0A563EIA3"/>
<dbReference type="InterPro" id="IPR032466">
    <property type="entry name" value="Metal_Hydrolase"/>
</dbReference>